<dbReference type="InterPro" id="IPR028939">
    <property type="entry name" value="P5C_Rdtase_cat_N"/>
</dbReference>
<gene>
    <name evidence="2" type="ORF">MNBD_GAMMA10-2547</name>
</gene>
<name>A0A3B0XVD2_9ZZZZ</name>
<sequence length="62" mass="6569">MASALISGLINNGYAPEKITVTDPDPQKLAPLQQQFSVNTSADNAQAIQHAQVILLAVKPQV</sequence>
<keyword evidence="2" id="KW-0560">Oxidoreductase</keyword>
<dbReference type="GO" id="GO:0004735">
    <property type="term" value="F:pyrroline-5-carboxylate reductase activity"/>
    <property type="evidence" value="ECO:0007669"/>
    <property type="project" value="UniProtKB-EC"/>
</dbReference>
<evidence type="ECO:0000313" key="2">
    <source>
        <dbReference type="EMBL" id="VAW67247.1"/>
    </source>
</evidence>
<feature type="domain" description="Pyrroline-5-carboxylate reductase catalytic N-terminal" evidence="1">
    <location>
        <begin position="1"/>
        <end position="61"/>
    </location>
</feature>
<organism evidence="2">
    <name type="scientific">hydrothermal vent metagenome</name>
    <dbReference type="NCBI Taxonomy" id="652676"/>
    <lineage>
        <taxon>unclassified sequences</taxon>
        <taxon>metagenomes</taxon>
        <taxon>ecological metagenomes</taxon>
    </lineage>
</organism>
<dbReference type="InterPro" id="IPR036291">
    <property type="entry name" value="NAD(P)-bd_dom_sf"/>
</dbReference>
<feature type="non-terminal residue" evidence="2">
    <location>
        <position position="62"/>
    </location>
</feature>
<dbReference type="EC" id="1.5.1.2" evidence="2"/>
<dbReference type="SUPFAM" id="SSF51735">
    <property type="entry name" value="NAD(P)-binding Rossmann-fold domains"/>
    <property type="match status" value="1"/>
</dbReference>
<evidence type="ECO:0000259" key="1">
    <source>
        <dbReference type="Pfam" id="PF03807"/>
    </source>
</evidence>
<proteinExistence type="predicted"/>
<dbReference type="Pfam" id="PF03807">
    <property type="entry name" value="F420_oxidored"/>
    <property type="match status" value="1"/>
</dbReference>
<reference evidence="2" key="1">
    <citation type="submission" date="2018-06" db="EMBL/GenBank/DDBJ databases">
        <authorList>
            <person name="Zhirakovskaya E."/>
        </authorList>
    </citation>
    <scope>NUCLEOTIDE SEQUENCE</scope>
</reference>
<dbReference type="Gene3D" id="3.40.50.720">
    <property type="entry name" value="NAD(P)-binding Rossmann-like Domain"/>
    <property type="match status" value="1"/>
</dbReference>
<dbReference type="EMBL" id="UOFJ01000261">
    <property type="protein sequence ID" value="VAW67247.1"/>
    <property type="molecule type" value="Genomic_DNA"/>
</dbReference>
<protein>
    <submittedName>
        <fullName evidence="2">Pyrroline-5-carboxylate reductase</fullName>
        <ecNumber evidence="2">1.5.1.2</ecNumber>
    </submittedName>
</protein>
<dbReference type="AlphaFoldDB" id="A0A3B0XVD2"/>
<accession>A0A3B0XVD2</accession>